<name>A0A7X2Z8N5_9BACL</name>
<comment type="catalytic activity">
    <reaction evidence="11 12">
        <text>GTP + AH2 + S-adenosyl-L-methionine = (8S)-3',8-cyclo-7,8-dihydroguanosine 5'-triphosphate + 5'-deoxyadenosine + L-methionine + A + H(+)</text>
        <dbReference type="Rhea" id="RHEA:49576"/>
        <dbReference type="ChEBI" id="CHEBI:13193"/>
        <dbReference type="ChEBI" id="CHEBI:15378"/>
        <dbReference type="ChEBI" id="CHEBI:17319"/>
        <dbReference type="ChEBI" id="CHEBI:17499"/>
        <dbReference type="ChEBI" id="CHEBI:37565"/>
        <dbReference type="ChEBI" id="CHEBI:57844"/>
        <dbReference type="ChEBI" id="CHEBI:59789"/>
        <dbReference type="ChEBI" id="CHEBI:131766"/>
        <dbReference type="EC" id="4.1.99.22"/>
    </reaction>
</comment>
<comment type="cofactor">
    <cofactor evidence="12">
        <name>[4Fe-4S] cluster</name>
        <dbReference type="ChEBI" id="CHEBI:49883"/>
    </cofactor>
    <text evidence="12">Binds 2 [4Fe-4S] clusters. Binds 1 [4Fe-4S] cluster coordinated with 3 cysteines and an exchangeable S-adenosyl-L-methionine and 1 [4Fe-4S] cluster coordinated with 3 cysteines and the GTP-derived substrate.</text>
</comment>
<evidence type="ECO:0000256" key="2">
    <source>
        <dbReference type="ARBA" id="ARBA00022485"/>
    </source>
</evidence>
<dbReference type="Pfam" id="PF04055">
    <property type="entry name" value="Radical_SAM"/>
    <property type="match status" value="1"/>
</dbReference>
<feature type="binding site" evidence="12">
    <location>
        <position position="287"/>
    </location>
    <ligand>
        <name>[4Fe-4S] cluster</name>
        <dbReference type="ChEBI" id="CHEBI:49883"/>
        <label>2</label>
        <note>4Fe-4S-substrate</note>
    </ligand>
</feature>
<dbReference type="SMART" id="SM00729">
    <property type="entry name" value="Elp3"/>
    <property type="match status" value="1"/>
</dbReference>
<keyword evidence="10 12" id="KW-0456">Lyase</keyword>
<dbReference type="InterPro" id="IPR050105">
    <property type="entry name" value="MoCo_biosynth_MoaA/MoaC"/>
</dbReference>
<feature type="binding site" evidence="12">
    <location>
        <position position="273"/>
    </location>
    <ligand>
        <name>[4Fe-4S] cluster</name>
        <dbReference type="ChEBI" id="CHEBI:49883"/>
        <label>2</label>
        <note>4Fe-4S-substrate</note>
    </ligand>
</feature>
<dbReference type="CDD" id="cd01335">
    <property type="entry name" value="Radical_SAM"/>
    <property type="match status" value="1"/>
</dbReference>
<dbReference type="SFLD" id="SFLDG01386">
    <property type="entry name" value="main_SPASM_domain-containing"/>
    <property type="match status" value="1"/>
</dbReference>
<evidence type="ECO:0000256" key="6">
    <source>
        <dbReference type="ARBA" id="ARBA00023004"/>
    </source>
</evidence>
<evidence type="ECO:0000313" key="14">
    <source>
        <dbReference type="EMBL" id="MUG69770.1"/>
    </source>
</evidence>
<keyword evidence="9 12" id="KW-0501">Molybdenum cofactor biosynthesis</keyword>
<feature type="binding site" evidence="12">
    <location>
        <position position="135"/>
    </location>
    <ligand>
        <name>S-adenosyl-L-methionine</name>
        <dbReference type="ChEBI" id="CHEBI:59789"/>
    </ligand>
</feature>
<dbReference type="GO" id="GO:0051539">
    <property type="term" value="F:4 iron, 4 sulfur cluster binding"/>
    <property type="evidence" value="ECO:0007669"/>
    <property type="project" value="UniProtKB-UniRule"/>
</dbReference>
<sequence length="347" mass="39724">METRVILHMAYTKVWDRLSRPLRDLRISVTDKCNFRCRYCMPEELFGTDYKFLDRNQLLSFQEIIRLVHLFADLGVEKIRITGGEPLLRPNLPQLIQHINQVQSIRDISLTTNGSLLAKYAGELKEAGLKRITVSLDSLDDERFGQMNGKGFRVGPVLQGIDEAARAGLQIKINMVVQNGINEQDILPMARYFREKGHIVRFIEFMDVGNSNGWRLNHVVPSKKIVELIHREMPLEPLEPNYVGEVASRYRYLGSNQEIGFISSVTQAFCSTCTRARLSAEGSLYTCLFGAHGTDLRTLLREGVDDDGIKEHIMTVWKHRVDRYSEVRLSNTLELNKKKVEMFHIGG</sequence>
<keyword evidence="4 12" id="KW-0479">Metal-binding</keyword>
<dbReference type="CDD" id="cd21117">
    <property type="entry name" value="Twitch_MoaA"/>
    <property type="match status" value="1"/>
</dbReference>
<dbReference type="GO" id="GO:0005525">
    <property type="term" value="F:GTP binding"/>
    <property type="evidence" value="ECO:0007669"/>
    <property type="project" value="UniProtKB-UniRule"/>
</dbReference>
<evidence type="ECO:0000256" key="7">
    <source>
        <dbReference type="ARBA" id="ARBA00023014"/>
    </source>
</evidence>
<feature type="binding site" evidence="12">
    <location>
        <position position="172"/>
    </location>
    <ligand>
        <name>GTP</name>
        <dbReference type="ChEBI" id="CHEBI:37565"/>
    </ligand>
</feature>
<protein>
    <recommendedName>
        <fullName evidence="1 12">GTP 3',8-cyclase</fullName>
        <ecNumber evidence="1 12">4.1.99.22</ecNumber>
    </recommendedName>
    <alternativeName>
        <fullName evidence="12">Molybdenum cofactor biosynthesis protein A</fullName>
    </alternativeName>
</protein>
<dbReference type="PANTHER" id="PTHR22960">
    <property type="entry name" value="MOLYBDOPTERIN COFACTOR SYNTHESIS PROTEIN A"/>
    <property type="match status" value="1"/>
</dbReference>
<evidence type="ECO:0000256" key="5">
    <source>
        <dbReference type="ARBA" id="ARBA00022741"/>
    </source>
</evidence>
<feature type="binding site" evidence="12">
    <location>
        <position position="40"/>
    </location>
    <ligand>
        <name>[4Fe-4S] cluster</name>
        <dbReference type="ChEBI" id="CHEBI:49883"/>
        <label>1</label>
        <note>4Fe-4S-S-AdoMet</note>
    </ligand>
</feature>
<dbReference type="Proteomes" id="UP000450917">
    <property type="component" value="Unassembled WGS sequence"/>
</dbReference>
<dbReference type="GO" id="GO:0061799">
    <property type="term" value="F:cyclic pyranopterin monophosphate synthase activity"/>
    <property type="evidence" value="ECO:0007669"/>
    <property type="project" value="TreeGrafter"/>
</dbReference>
<evidence type="ECO:0000256" key="12">
    <source>
        <dbReference type="HAMAP-Rule" id="MF_01225"/>
    </source>
</evidence>
<dbReference type="SFLD" id="SFLDS00029">
    <property type="entry name" value="Radical_SAM"/>
    <property type="match status" value="1"/>
</dbReference>
<feature type="binding site" evidence="12">
    <location>
        <position position="39"/>
    </location>
    <ligand>
        <name>S-adenosyl-L-methionine</name>
        <dbReference type="ChEBI" id="CHEBI:59789"/>
    </ligand>
</feature>
<keyword evidence="6 12" id="KW-0408">Iron</keyword>
<dbReference type="EMBL" id="WNZX01000002">
    <property type="protein sequence ID" value="MUG69770.1"/>
    <property type="molecule type" value="Genomic_DNA"/>
</dbReference>
<feature type="domain" description="Radical SAM core" evidence="13">
    <location>
        <begin position="17"/>
        <end position="236"/>
    </location>
</feature>
<dbReference type="GO" id="GO:0006777">
    <property type="term" value="P:Mo-molybdopterin cofactor biosynthetic process"/>
    <property type="evidence" value="ECO:0007669"/>
    <property type="project" value="UniProtKB-UniRule"/>
</dbReference>
<feature type="binding site" evidence="12">
    <location>
        <position position="206"/>
    </location>
    <ligand>
        <name>S-adenosyl-L-methionine</name>
        <dbReference type="ChEBI" id="CHEBI:59789"/>
    </ligand>
</feature>
<dbReference type="PROSITE" id="PS51918">
    <property type="entry name" value="RADICAL_SAM"/>
    <property type="match status" value="1"/>
</dbReference>
<evidence type="ECO:0000256" key="9">
    <source>
        <dbReference type="ARBA" id="ARBA00023150"/>
    </source>
</evidence>
<dbReference type="InterPro" id="IPR010505">
    <property type="entry name" value="MoaA_twitch"/>
</dbReference>
<reference evidence="14 15" key="1">
    <citation type="submission" date="2019-11" db="EMBL/GenBank/DDBJ databases">
        <title>Draft genome sequences of five Paenibacillus species of dairy origin.</title>
        <authorList>
            <person name="Olajide A.M."/>
            <person name="Chen S."/>
            <person name="Lapointe G."/>
        </authorList>
    </citation>
    <scope>NUCLEOTIDE SEQUENCE [LARGE SCALE GENOMIC DNA]</scope>
    <source>
        <strain evidence="14 15">2CS3</strain>
    </source>
</reference>
<dbReference type="InterPro" id="IPR013785">
    <property type="entry name" value="Aldolase_TIM"/>
</dbReference>
<evidence type="ECO:0000256" key="11">
    <source>
        <dbReference type="ARBA" id="ARBA00048697"/>
    </source>
</evidence>
<dbReference type="InterPro" id="IPR000385">
    <property type="entry name" value="MoaA_NifB_PqqE_Fe-S-bd_CS"/>
</dbReference>
<dbReference type="UniPathway" id="UPA00344"/>
<evidence type="ECO:0000256" key="10">
    <source>
        <dbReference type="ARBA" id="ARBA00023239"/>
    </source>
</evidence>
<accession>A0A7X2Z8N5</accession>
<comment type="subunit">
    <text evidence="12">Monomer and homodimer.</text>
</comment>
<evidence type="ECO:0000256" key="8">
    <source>
        <dbReference type="ARBA" id="ARBA00023134"/>
    </source>
</evidence>
<dbReference type="SFLD" id="SFLDG01067">
    <property type="entry name" value="SPASM/twitch_domain_containing"/>
    <property type="match status" value="1"/>
</dbReference>
<evidence type="ECO:0000313" key="15">
    <source>
        <dbReference type="Proteomes" id="UP000450917"/>
    </source>
</evidence>
<dbReference type="Gene3D" id="3.20.20.70">
    <property type="entry name" value="Aldolase class I"/>
    <property type="match status" value="1"/>
</dbReference>
<dbReference type="NCBIfam" id="TIGR02666">
    <property type="entry name" value="moaA"/>
    <property type="match status" value="1"/>
</dbReference>
<keyword evidence="8 12" id="KW-0342">GTP-binding</keyword>
<dbReference type="AlphaFoldDB" id="A0A7X2Z8N5"/>
<dbReference type="InterPro" id="IPR013483">
    <property type="entry name" value="MoaA"/>
</dbReference>
<comment type="pathway">
    <text evidence="12">Cofactor biosynthesis; molybdopterin biosynthesis.</text>
</comment>
<dbReference type="HAMAP" id="MF_01225_B">
    <property type="entry name" value="MoaA_B"/>
    <property type="match status" value="1"/>
</dbReference>
<comment type="similarity">
    <text evidence="12">Belongs to the radical SAM superfamily. MoaA family.</text>
</comment>
<dbReference type="PANTHER" id="PTHR22960:SF0">
    <property type="entry name" value="MOLYBDENUM COFACTOR BIOSYNTHESIS PROTEIN 1"/>
    <property type="match status" value="1"/>
</dbReference>
<feature type="binding site" evidence="12">
    <location>
        <position position="37"/>
    </location>
    <ligand>
        <name>[4Fe-4S] cluster</name>
        <dbReference type="ChEBI" id="CHEBI:49883"/>
        <label>1</label>
        <note>4Fe-4S-S-AdoMet</note>
    </ligand>
</feature>
<evidence type="ECO:0000256" key="3">
    <source>
        <dbReference type="ARBA" id="ARBA00022691"/>
    </source>
</evidence>
<dbReference type="PROSITE" id="PS01305">
    <property type="entry name" value="MOAA_NIFB_PQQE"/>
    <property type="match status" value="1"/>
</dbReference>
<dbReference type="GO" id="GO:0061798">
    <property type="term" value="F:GTP 3',8'-cyclase activity"/>
    <property type="evidence" value="ECO:0007669"/>
    <property type="project" value="UniProtKB-UniRule"/>
</dbReference>
<dbReference type="InterPro" id="IPR006638">
    <property type="entry name" value="Elp3/MiaA/NifB-like_rSAM"/>
</dbReference>
<gene>
    <name evidence="12 14" type="primary">moaA</name>
    <name evidence="14" type="ORF">GNP93_03660</name>
</gene>
<dbReference type="GO" id="GO:0046872">
    <property type="term" value="F:metal ion binding"/>
    <property type="evidence" value="ECO:0007669"/>
    <property type="project" value="UniProtKB-KW"/>
</dbReference>
<organism evidence="14 15">
    <name type="scientific">Paenibacillus validus</name>
    <dbReference type="NCBI Taxonomy" id="44253"/>
    <lineage>
        <taxon>Bacteria</taxon>
        <taxon>Bacillati</taxon>
        <taxon>Bacillota</taxon>
        <taxon>Bacilli</taxon>
        <taxon>Bacillales</taxon>
        <taxon>Paenibacillaceae</taxon>
        <taxon>Paenibacillus</taxon>
    </lineage>
</organism>
<keyword evidence="15" id="KW-1185">Reference proteome</keyword>
<dbReference type="SUPFAM" id="SSF102114">
    <property type="entry name" value="Radical SAM enzymes"/>
    <property type="match status" value="1"/>
</dbReference>
<keyword evidence="3 12" id="KW-0949">S-adenosyl-L-methionine</keyword>
<feature type="binding site" evidence="12">
    <location>
        <position position="26"/>
    </location>
    <ligand>
        <name>GTP</name>
        <dbReference type="ChEBI" id="CHEBI:37565"/>
    </ligand>
</feature>
<dbReference type="EC" id="4.1.99.22" evidence="1 12"/>
<keyword evidence="7 12" id="KW-0411">Iron-sulfur</keyword>
<feature type="binding site" evidence="12">
    <location>
        <position position="33"/>
    </location>
    <ligand>
        <name>[4Fe-4S] cluster</name>
        <dbReference type="ChEBI" id="CHEBI:49883"/>
        <label>1</label>
        <note>4Fe-4S-S-AdoMet</note>
    </ligand>
</feature>
<evidence type="ECO:0000259" key="13">
    <source>
        <dbReference type="PROSITE" id="PS51918"/>
    </source>
</evidence>
<comment type="function">
    <text evidence="12">Catalyzes the cyclization of GTP to (8S)-3',8-cyclo-7,8-dihydroguanosine 5'-triphosphate.</text>
</comment>
<feature type="binding site" evidence="12">
    <location>
        <position position="84"/>
    </location>
    <ligand>
        <name>S-adenosyl-L-methionine</name>
        <dbReference type="ChEBI" id="CHEBI:59789"/>
    </ligand>
</feature>
<feature type="binding site" evidence="12">
    <location>
        <begin position="275"/>
        <end position="277"/>
    </location>
    <ligand>
        <name>GTP</name>
        <dbReference type="ChEBI" id="CHEBI:37565"/>
    </ligand>
</feature>
<dbReference type="GO" id="GO:1904047">
    <property type="term" value="F:S-adenosyl-L-methionine binding"/>
    <property type="evidence" value="ECO:0007669"/>
    <property type="project" value="UniProtKB-UniRule"/>
</dbReference>
<feature type="binding site" evidence="12">
    <location>
        <position position="80"/>
    </location>
    <ligand>
        <name>GTP</name>
        <dbReference type="ChEBI" id="CHEBI:37565"/>
    </ligand>
</feature>
<evidence type="ECO:0000256" key="4">
    <source>
        <dbReference type="ARBA" id="ARBA00022723"/>
    </source>
</evidence>
<comment type="caution">
    <text evidence="14">The sequence shown here is derived from an EMBL/GenBank/DDBJ whole genome shotgun (WGS) entry which is preliminary data.</text>
</comment>
<proteinExistence type="inferred from homology"/>
<feature type="binding site" evidence="12">
    <location>
        <position position="111"/>
    </location>
    <ligand>
        <name>GTP</name>
        <dbReference type="ChEBI" id="CHEBI:37565"/>
    </ligand>
</feature>
<keyword evidence="2 12" id="KW-0004">4Fe-4S</keyword>
<keyword evidence="5 12" id="KW-0547">Nucleotide-binding</keyword>
<dbReference type="InterPro" id="IPR040064">
    <property type="entry name" value="MoaA-like"/>
</dbReference>
<evidence type="ECO:0000256" key="1">
    <source>
        <dbReference type="ARBA" id="ARBA00012167"/>
    </source>
</evidence>
<feature type="binding site" evidence="12">
    <location>
        <position position="270"/>
    </location>
    <ligand>
        <name>[4Fe-4S] cluster</name>
        <dbReference type="ChEBI" id="CHEBI:49883"/>
        <label>2</label>
        <note>4Fe-4S-substrate</note>
    </ligand>
</feature>
<dbReference type="Pfam" id="PF06463">
    <property type="entry name" value="Mob_synth_C"/>
    <property type="match status" value="1"/>
</dbReference>
<dbReference type="SFLD" id="SFLDG01383">
    <property type="entry name" value="cyclic_pyranopterin_phosphate"/>
    <property type="match status" value="1"/>
</dbReference>
<dbReference type="InterPro" id="IPR007197">
    <property type="entry name" value="rSAM"/>
</dbReference>
<dbReference type="InterPro" id="IPR058240">
    <property type="entry name" value="rSAM_sf"/>
</dbReference>